<feature type="transmembrane region" description="Helical" evidence="7">
    <location>
        <begin position="50"/>
        <end position="69"/>
    </location>
</feature>
<name>A0ABX1BRF0_9ACTN</name>
<keyword evidence="4 7" id="KW-0812">Transmembrane</keyword>
<dbReference type="PANTHER" id="PTHR43744">
    <property type="entry name" value="ABC TRANSPORTER PERMEASE PROTEIN MG189-RELATED-RELATED"/>
    <property type="match status" value="1"/>
</dbReference>
<dbReference type="RefSeq" id="WP_168100916.1">
    <property type="nucleotide sequence ID" value="NZ_JAATEN010000004.1"/>
</dbReference>
<dbReference type="Gene3D" id="1.10.3720.10">
    <property type="entry name" value="MetI-like"/>
    <property type="match status" value="1"/>
</dbReference>
<feature type="compositionally biased region" description="Low complexity" evidence="8">
    <location>
        <begin position="8"/>
        <end position="24"/>
    </location>
</feature>
<organism evidence="10 11">
    <name type="scientific">Streptomyces zingiberis</name>
    <dbReference type="NCBI Taxonomy" id="2053010"/>
    <lineage>
        <taxon>Bacteria</taxon>
        <taxon>Bacillati</taxon>
        <taxon>Actinomycetota</taxon>
        <taxon>Actinomycetes</taxon>
        <taxon>Kitasatosporales</taxon>
        <taxon>Streptomycetaceae</taxon>
        <taxon>Streptomyces</taxon>
    </lineage>
</organism>
<sequence length="324" mass="34434">MTTESLRTAETAEAAGTAGTATAGRETRPGRERGSPGRPVLPRFPLPLRAAGYTAIAALGLLYLLPFVLQLVTGFKTDPDAAANPLGMLPVTPTTAAYQRLFGLSEAADGVPFLRWMGNSAFVAVVVTAGRVLFASMAGYALARLRFPGRGLLFGFLIAVMAVPPVALLIPKFLVLNTFGLFDSYAGMILPLLVDAASVFIMRQFFVSLPREVEEAAKVDGAGVLRTYWSVVLPMARPALITVTILSFQGSWNEFTHFLVATQSAQYETLTTGLARFVSGGLGGGTQYPLKLAAALLATVPVAVLFFCFQRYFVQGANSGAVKE</sequence>
<evidence type="ECO:0000256" key="3">
    <source>
        <dbReference type="ARBA" id="ARBA00022475"/>
    </source>
</evidence>
<dbReference type="PANTHER" id="PTHR43744:SF12">
    <property type="entry name" value="ABC TRANSPORTER PERMEASE PROTEIN MG189-RELATED"/>
    <property type="match status" value="1"/>
</dbReference>
<evidence type="ECO:0000313" key="11">
    <source>
        <dbReference type="Proteomes" id="UP000695264"/>
    </source>
</evidence>
<dbReference type="EMBL" id="JAATEN010000004">
    <property type="protein sequence ID" value="NJQ00314.1"/>
    <property type="molecule type" value="Genomic_DNA"/>
</dbReference>
<keyword evidence="2 7" id="KW-0813">Transport</keyword>
<dbReference type="InterPro" id="IPR035906">
    <property type="entry name" value="MetI-like_sf"/>
</dbReference>
<evidence type="ECO:0000256" key="1">
    <source>
        <dbReference type="ARBA" id="ARBA00004651"/>
    </source>
</evidence>
<evidence type="ECO:0000256" key="5">
    <source>
        <dbReference type="ARBA" id="ARBA00022989"/>
    </source>
</evidence>
<evidence type="ECO:0000256" key="4">
    <source>
        <dbReference type="ARBA" id="ARBA00022692"/>
    </source>
</evidence>
<dbReference type="Pfam" id="PF00528">
    <property type="entry name" value="BPD_transp_1"/>
    <property type="match status" value="1"/>
</dbReference>
<comment type="caution">
    <text evidence="10">The sequence shown here is derived from an EMBL/GenBank/DDBJ whole genome shotgun (WGS) entry which is preliminary data.</text>
</comment>
<evidence type="ECO:0000259" key="9">
    <source>
        <dbReference type="PROSITE" id="PS50928"/>
    </source>
</evidence>
<keyword evidence="6 7" id="KW-0472">Membrane</keyword>
<feature type="transmembrane region" description="Helical" evidence="7">
    <location>
        <begin position="185"/>
        <end position="206"/>
    </location>
</feature>
<protein>
    <submittedName>
        <fullName evidence="10">Carbohydrate ABC transporter permease</fullName>
    </submittedName>
</protein>
<dbReference type="InterPro" id="IPR000515">
    <property type="entry name" value="MetI-like"/>
</dbReference>
<feature type="transmembrane region" description="Helical" evidence="7">
    <location>
        <begin position="152"/>
        <end position="173"/>
    </location>
</feature>
<dbReference type="Proteomes" id="UP000695264">
    <property type="component" value="Unassembled WGS sequence"/>
</dbReference>
<gene>
    <name evidence="10" type="ORF">HCK00_07145</name>
</gene>
<feature type="domain" description="ABC transmembrane type-1" evidence="9">
    <location>
        <begin position="117"/>
        <end position="309"/>
    </location>
</feature>
<dbReference type="PROSITE" id="PS50928">
    <property type="entry name" value="ABC_TM1"/>
    <property type="match status" value="1"/>
</dbReference>
<evidence type="ECO:0000256" key="8">
    <source>
        <dbReference type="SAM" id="MobiDB-lite"/>
    </source>
</evidence>
<evidence type="ECO:0000256" key="2">
    <source>
        <dbReference type="ARBA" id="ARBA00022448"/>
    </source>
</evidence>
<feature type="transmembrane region" description="Helical" evidence="7">
    <location>
        <begin position="121"/>
        <end position="143"/>
    </location>
</feature>
<dbReference type="CDD" id="cd06261">
    <property type="entry name" value="TM_PBP2"/>
    <property type="match status" value="1"/>
</dbReference>
<evidence type="ECO:0000256" key="6">
    <source>
        <dbReference type="ARBA" id="ARBA00023136"/>
    </source>
</evidence>
<keyword evidence="11" id="KW-1185">Reference proteome</keyword>
<feature type="transmembrane region" description="Helical" evidence="7">
    <location>
        <begin position="292"/>
        <end position="314"/>
    </location>
</feature>
<evidence type="ECO:0000256" key="7">
    <source>
        <dbReference type="RuleBase" id="RU363032"/>
    </source>
</evidence>
<dbReference type="SUPFAM" id="SSF161098">
    <property type="entry name" value="MetI-like"/>
    <property type="match status" value="1"/>
</dbReference>
<accession>A0ABX1BRF0</accession>
<comment type="similarity">
    <text evidence="7">Belongs to the binding-protein-dependent transport system permease family.</text>
</comment>
<feature type="transmembrane region" description="Helical" evidence="7">
    <location>
        <begin position="227"/>
        <end position="248"/>
    </location>
</feature>
<proteinExistence type="inferred from homology"/>
<reference evidence="10 11" key="1">
    <citation type="submission" date="2020-03" db="EMBL/GenBank/DDBJ databases">
        <title>WGS of actinomycetes isolated from Thailand.</title>
        <authorList>
            <person name="Thawai C."/>
        </authorList>
    </citation>
    <scope>NUCLEOTIDE SEQUENCE [LARGE SCALE GENOMIC DNA]</scope>
    <source>
        <strain evidence="10 11">PLAI 1-29</strain>
    </source>
</reference>
<feature type="compositionally biased region" description="Basic and acidic residues" evidence="8">
    <location>
        <begin position="25"/>
        <end position="35"/>
    </location>
</feature>
<comment type="subcellular location">
    <subcellularLocation>
        <location evidence="1 7">Cell membrane</location>
        <topology evidence="1 7">Multi-pass membrane protein</topology>
    </subcellularLocation>
</comment>
<keyword evidence="5 7" id="KW-1133">Transmembrane helix</keyword>
<feature type="region of interest" description="Disordered" evidence="8">
    <location>
        <begin position="1"/>
        <end position="39"/>
    </location>
</feature>
<keyword evidence="3" id="KW-1003">Cell membrane</keyword>
<evidence type="ECO:0000313" key="10">
    <source>
        <dbReference type="EMBL" id="NJQ00314.1"/>
    </source>
</evidence>